<accession>A0A6Q2YDH6</accession>
<keyword evidence="10" id="KW-1185">Reference proteome</keyword>
<dbReference type="InterPro" id="IPR014837">
    <property type="entry name" value="EF-hand_Ca_insen"/>
</dbReference>
<evidence type="ECO:0000256" key="5">
    <source>
        <dbReference type="ARBA" id="ARBA00023203"/>
    </source>
</evidence>
<dbReference type="SUPFAM" id="SSF46966">
    <property type="entry name" value="Spectrin repeat"/>
    <property type="match status" value="4"/>
</dbReference>
<reference evidence="9" key="2">
    <citation type="submission" date="2020-02" db="EMBL/GenBank/DDBJ databases">
        <title>Esox lucius (northern pike) genome, fEsoLuc1, primary haplotype.</title>
        <authorList>
            <person name="Myers G."/>
            <person name="Karagic N."/>
            <person name="Meyer A."/>
            <person name="Pippel M."/>
            <person name="Reichard M."/>
            <person name="Winkler S."/>
            <person name="Tracey A."/>
            <person name="Sims Y."/>
            <person name="Howe K."/>
            <person name="Rhie A."/>
            <person name="Formenti G."/>
            <person name="Durbin R."/>
            <person name="Fedrigo O."/>
            <person name="Jarvis E.D."/>
        </authorList>
    </citation>
    <scope>NUCLEOTIDE SEQUENCE [LARGE SCALE GENOMIC DNA]</scope>
</reference>
<dbReference type="SUPFAM" id="SSF47473">
    <property type="entry name" value="EF-hand"/>
    <property type="match status" value="1"/>
</dbReference>
<feature type="coiled-coil region" evidence="6">
    <location>
        <begin position="442"/>
        <end position="476"/>
    </location>
</feature>
<dbReference type="InterPro" id="IPR002048">
    <property type="entry name" value="EF_hand_dom"/>
</dbReference>
<evidence type="ECO:0000313" key="9">
    <source>
        <dbReference type="Ensembl" id="ENSELUP00000064024.2"/>
    </source>
</evidence>
<keyword evidence="3" id="KW-0677">Repeat</keyword>
<evidence type="ECO:0000256" key="1">
    <source>
        <dbReference type="ARBA" id="ARBA00010255"/>
    </source>
</evidence>
<evidence type="ECO:0008006" key="11">
    <source>
        <dbReference type="Google" id="ProtNLM"/>
    </source>
</evidence>
<dbReference type="SMART" id="SM01184">
    <property type="entry name" value="efhand_Ca_insen"/>
    <property type="match status" value="1"/>
</dbReference>
<keyword evidence="6" id="KW-0175">Coiled coil</keyword>
<dbReference type="SMART" id="SM00150">
    <property type="entry name" value="SPEC"/>
    <property type="match status" value="2"/>
</dbReference>
<dbReference type="Pfam" id="PF00435">
    <property type="entry name" value="Spectrin"/>
    <property type="match status" value="4"/>
</dbReference>
<reference evidence="10" key="1">
    <citation type="journal article" date="2014" name="PLoS ONE">
        <title>The genome and linkage map of the northern pike (Esox lucius): conserved synteny revealed between the salmonid sister group and the Neoteleostei.</title>
        <authorList>
            <person name="Rondeau E.B."/>
            <person name="Minkley D.R."/>
            <person name="Leong J.S."/>
            <person name="Messmer A.M."/>
            <person name="Jantzen J.R."/>
            <person name="von Schalburg K.R."/>
            <person name="Lemon C."/>
            <person name="Bird N.H."/>
            <person name="Koop B.F."/>
        </authorList>
    </citation>
    <scope>NUCLEOTIDE SEQUENCE</scope>
</reference>
<dbReference type="Pfam" id="PF00307">
    <property type="entry name" value="CH"/>
    <property type="match status" value="2"/>
</dbReference>
<dbReference type="FunFam" id="1.10.418.10:FF:000005">
    <property type="entry name" value="Actinin alpha 4"/>
    <property type="match status" value="1"/>
</dbReference>
<dbReference type="Gene3D" id="1.10.238.10">
    <property type="entry name" value="EF-hand"/>
    <property type="match status" value="2"/>
</dbReference>
<keyword evidence="4" id="KW-0106">Calcium</keyword>
<dbReference type="Pfam" id="PF08726">
    <property type="entry name" value="EFhand_Ca_insen"/>
    <property type="match status" value="1"/>
</dbReference>
<dbReference type="PROSITE" id="PS50021">
    <property type="entry name" value="CH"/>
    <property type="match status" value="2"/>
</dbReference>
<evidence type="ECO:0000259" key="8">
    <source>
        <dbReference type="PROSITE" id="PS50222"/>
    </source>
</evidence>
<comment type="similarity">
    <text evidence="1">Belongs to the alpha-actinin family.</text>
</comment>
<dbReference type="Pfam" id="PF13499">
    <property type="entry name" value="EF-hand_7"/>
    <property type="match status" value="1"/>
</dbReference>
<protein>
    <recommendedName>
        <fullName evidence="11">Actinin alpha 4</fullName>
    </recommendedName>
</protein>
<dbReference type="FunFam" id="1.20.58.60:FF:000005">
    <property type="entry name" value="Actinin alpha 1"/>
    <property type="match status" value="1"/>
</dbReference>
<dbReference type="GO" id="GO:0003779">
    <property type="term" value="F:actin binding"/>
    <property type="evidence" value="ECO:0007669"/>
    <property type="project" value="UniProtKB-KW"/>
</dbReference>
<keyword evidence="5" id="KW-0009">Actin-binding</keyword>
<evidence type="ECO:0000313" key="10">
    <source>
        <dbReference type="Proteomes" id="UP000265140"/>
    </source>
</evidence>
<dbReference type="InterPro" id="IPR002017">
    <property type="entry name" value="Spectrin_repeat"/>
</dbReference>
<dbReference type="InterPro" id="IPR036872">
    <property type="entry name" value="CH_dom_sf"/>
</dbReference>
<dbReference type="Proteomes" id="UP000265140">
    <property type="component" value="Chromosome 1"/>
</dbReference>
<reference evidence="9" key="4">
    <citation type="submission" date="2025-09" db="UniProtKB">
        <authorList>
            <consortium name="Ensembl"/>
        </authorList>
    </citation>
    <scope>IDENTIFICATION</scope>
</reference>
<dbReference type="SUPFAM" id="SSF47576">
    <property type="entry name" value="Calponin-homology domain, CH-domain"/>
    <property type="match status" value="1"/>
</dbReference>
<dbReference type="FunFam" id="1.20.58.60:FF:000002">
    <property type="entry name" value="Actinin, alpha 1"/>
    <property type="match status" value="1"/>
</dbReference>
<dbReference type="Gene3D" id="1.20.58.60">
    <property type="match status" value="4"/>
</dbReference>
<dbReference type="FunFam" id="1.20.58.60:FF:000003">
    <property type="entry name" value="Actinin, alpha 1"/>
    <property type="match status" value="1"/>
</dbReference>
<dbReference type="SMART" id="SM00054">
    <property type="entry name" value="EFh"/>
    <property type="match status" value="2"/>
</dbReference>
<dbReference type="InterPro" id="IPR001715">
    <property type="entry name" value="CH_dom"/>
</dbReference>
<feature type="domain" description="EF-hand" evidence="8">
    <location>
        <begin position="760"/>
        <end position="795"/>
    </location>
</feature>
<evidence type="ECO:0000256" key="3">
    <source>
        <dbReference type="ARBA" id="ARBA00022737"/>
    </source>
</evidence>
<name>A0A6Q2YDH6_ESOLU</name>
<feature type="domain" description="Calponin-homology (CH)" evidence="7">
    <location>
        <begin position="156"/>
        <end position="262"/>
    </location>
</feature>
<evidence type="ECO:0000256" key="6">
    <source>
        <dbReference type="SAM" id="Coils"/>
    </source>
</evidence>
<dbReference type="Gene3D" id="1.10.418.10">
    <property type="entry name" value="Calponin-like domain"/>
    <property type="match status" value="2"/>
</dbReference>
<dbReference type="CDD" id="cd00051">
    <property type="entry name" value="EFh"/>
    <property type="match status" value="1"/>
</dbReference>
<dbReference type="FunFam" id="1.10.238.10:FF:000004">
    <property type="entry name" value="Actinin alpha 1"/>
    <property type="match status" value="1"/>
</dbReference>
<keyword evidence="2" id="KW-0479">Metal-binding</keyword>
<proteinExistence type="inferred from homology"/>
<dbReference type="PANTHER" id="PTHR11915">
    <property type="entry name" value="SPECTRIN/FILAMIN RELATED CYTOSKELETAL PROTEIN"/>
    <property type="match status" value="1"/>
</dbReference>
<dbReference type="CDD" id="cd21214">
    <property type="entry name" value="CH_ACTN_rpt1"/>
    <property type="match status" value="1"/>
</dbReference>
<evidence type="ECO:0000256" key="2">
    <source>
        <dbReference type="ARBA" id="ARBA00022723"/>
    </source>
</evidence>
<reference evidence="9" key="3">
    <citation type="submission" date="2025-08" db="UniProtKB">
        <authorList>
            <consortium name="Ensembl"/>
        </authorList>
    </citation>
    <scope>IDENTIFICATION</scope>
</reference>
<dbReference type="InterPro" id="IPR001589">
    <property type="entry name" value="Actinin_actin-bd_CS"/>
</dbReference>
<dbReference type="Ensembl" id="ENSELUT00000052803.2">
    <property type="protein sequence ID" value="ENSELUP00000064024.2"/>
    <property type="gene ID" value="ENSELUG00000017595.3"/>
</dbReference>
<dbReference type="GO" id="GO:0005509">
    <property type="term" value="F:calcium ion binding"/>
    <property type="evidence" value="ECO:0007669"/>
    <property type="project" value="InterPro"/>
</dbReference>
<dbReference type="CDD" id="cd00176">
    <property type="entry name" value="SPEC"/>
    <property type="match status" value="2"/>
</dbReference>
<dbReference type="InterPro" id="IPR011992">
    <property type="entry name" value="EF-hand-dom_pair"/>
</dbReference>
<dbReference type="SMART" id="SM00033">
    <property type="entry name" value="CH"/>
    <property type="match status" value="2"/>
</dbReference>
<dbReference type="PROSITE" id="PS50222">
    <property type="entry name" value="EF_HAND_2"/>
    <property type="match status" value="1"/>
</dbReference>
<organism evidence="9 10">
    <name type="scientific">Esox lucius</name>
    <name type="common">Northern pike</name>
    <dbReference type="NCBI Taxonomy" id="8010"/>
    <lineage>
        <taxon>Eukaryota</taxon>
        <taxon>Metazoa</taxon>
        <taxon>Chordata</taxon>
        <taxon>Craniata</taxon>
        <taxon>Vertebrata</taxon>
        <taxon>Euteleostomi</taxon>
        <taxon>Actinopterygii</taxon>
        <taxon>Neopterygii</taxon>
        <taxon>Teleostei</taxon>
        <taxon>Protacanthopterygii</taxon>
        <taxon>Esociformes</taxon>
        <taxon>Esocidae</taxon>
        <taxon>Esox</taxon>
    </lineage>
</organism>
<dbReference type="GeneTree" id="ENSGT00940000159343"/>
<dbReference type="CDD" id="cd21216">
    <property type="entry name" value="CH_ACTN_rpt2"/>
    <property type="match status" value="1"/>
</dbReference>
<dbReference type="PROSITE" id="PS00020">
    <property type="entry name" value="ACTININ_2"/>
    <property type="match status" value="1"/>
</dbReference>
<dbReference type="AlphaFoldDB" id="A0A6Q2YDH6"/>
<dbReference type="FunFam" id="1.20.58.60:FF:000004">
    <property type="entry name" value="Actinin alpha 1"/>
    <property type="match status" value="1"/>
</dbReference>
<feature type="domain" description="Calponin-homology (CH)" evidence="7">
    <location>
        <begin position="42"/>
        <end position="147"/>
    </location>
</feature>
<gene>
    <name evidence="9" type="primary">ACTN4</name>
</gene>
<evidence type="ECO:0000256" key="4">
    <source>
        <dbReference type="ARBA" id="ARBA00022837"/>
    </source>
</evidence>
<sequence length="900" mass="103567">MVDYHASNNQAYSSGGQSVYMDPREQENDWDRDLLLDPAWEKQQRKTFTAWCNSHLRKAGTQIENIEEDFRDGLKLMLLLEVISGQPRLPKPERGKMRVHKINNVNKALDFIASKGVKLVSIGAEEIVDGNAKMTLGMIWTIILRFAIQDISVEETSAKEGLLLWCQRKTAPYKNVNVQNFHISWKDGLAFNALIHRHRPELIDYDKLRKDDPLTNLNNAFEVAEKYLDIPKMMDAEDIVGTLRPDEKAIMTYVSCFYHAFSGAQKAETAANRICKVLAVNQENEHLMEDYEKLASDLLEWIRRTIPWLENRAPEKTMAEMQQKLEDFRDYRRVHKPPKVQEKCQLEINFNTLQTKLRLSNRPAFMPSEGRMVSDINGSWHNLEGAEKGYEEWLLNEIRRLERLDHLAEKFRQKATIHESWTDGKEAMLTQKDYETASLSEVKALLRKHEAFESDLAAHQDRVEQIAAIAQELNELDYYDSPSVNARCQKICEQWDALGSLTQSRRESLERTEKQLESIDELYLEYAKRAAPFNNWMEGAMEDLQDMFIVHNIDEIQGLITAHEQFKSTLPEANKEREAIQAIQAEVQKIAQYNGIKLSGSNPYTTITPKSIDSKWDKVEQLVPKRDQALQEELAKQQSNDHLRRKFASQANIVGPWIQTKMEVRDTDSTSGTMNGTLEDQLVNLREYEQSIIEYKPNIDQLEGDHQLIQEALIFDNKYTSYTMEHLRVGWEQLLTTIARTINEIENQILTRDAKGISQEQLHEYRTSFNHFDKDHSGALMAEEFKACLISLGYDGDAEFNRIMGIVDPNNSGAVTFQAFIDFMSRETTDTDTADQVIASFKILAADKNFITPEELRRELPPDQAEYCIARMAPYTGPDAVPGALDYMSFSTALYGESDL</sequence>
<dbReference type="Bgee" id="ENSELUG00000017595">
    <property type="expression patterns" value="Expressed in pharyngeal gill and 15 other cell types or tissues"/>
</dbReference>
<evidence type="ECO:0000259" key="7">
    <source>
        <dbReference type="PROSITE" id="PS50021"/>
    </source>
</evidence>
<dbReference type="FunFam" id="1.10.418.10:FF:000001">
    <property type="entry name" value="Actinin alpha 1"/>
    <property type="match status" value="1"/>
</dbReference>
<dbReference type="InterPro" id="IPR018159">
    <property type="entry name" value="Spectrin/alpha-actinin"/>
</dbReference>
<dbReference type="PROSITE" id="PS00019">
    <property type="entry name" value="ACTININ_1"/>
    <property type="match status" value="1"/>
</dbReference>